<accession>A0AAV9CF52</accession>
<reference evidence="9" key="2">
    <citation type="submission" date="2023-06" db="EMBL/GenBank/DDBJ databases">
        <authorList>
            <person name="Ma L."/>
            <person name="Liu K.-W."/>
            <person name="Li Z."/>
            <person name="Hsiao Y.-Y."/>
            <person name="Qi Y."/>
            <person name="Fu T."/>
            <person name="Tang G."/>
            <person name="Zhang D."/>
            <person name="Sun W.-H."/>
            <person name="Liu D.-K."/>
            <person name="Li Y."/>
            <person name="Chen G.-Z."/>
            <person name="Liu X.-D."/>
            <person name="Liao X.-Y."/>
            <person name="Jiang Y.-T."/>
            <person name="Yu X."/>
            <person name="Hao Y."/>
            <person name="Huang J."/>
            <person name="Zhao X.-W."/>
            <person name="Ke S."/>
            <person name="Chen Y.-Y."/>
            <person name="Wu W.-L."/>
            <person name="Hsu J.-L."/>
            <person name="Lin Y.-F."/>
            <person name="Huang M.-D."/>
            <person name="Li C.-Y."/>
            <person name="Huang L."/>
            <person name="Wang Z.-W."/>
            <person name="Zhao X."/>
            <person name="Zhong W.-Y."/>
            <person name="Peng D.-H."/>
            <person name="Ahmad S."/>
            <person name="Lan S."/>
            <person name="Zhang J.-S."/>
            <person name="Tsai W.-C."/>
            <person name="Van De Peer Y."/>
            <person name="Liu Z.-J."/>
        </authorList>
    </citation>
    <scope>NUCLEOTIDE SEQUENCE</scope>
    <source>
        <strain evidence="9">CP</strain>
        <tissue evidence="9">Leaves</tissue>
    </source>
</reference>
<dbReference type="GO" id="GO:0003700">
    <property type="term" value="F:DNA-binding transcription factor activity"/>
    <property type="evidence" value="ECO:0007669"/>
    <property type="project" value="InterPro"/>
</dbReference>
<evidence type="ECO:0000256" key="5">
    <source>
        <dbReference type="ARBA" id="ARBA00023163"/>
    </source>
</evidence>
<dbReference type="SUPFAM" id="SSF57959">
    <property type="entry name" value="Leucine zipper domain"/>
    <property type="match status" value="1"/>
</dbReference>
<name>A0AAV9CF52_ACOCL</name>
<evidence type="ECO:0000256" key="3">
    <source>
        <dbReference type="ARBA" id="ARBA00023015"/>
    </source>
</evidence>
<dbReference type="Pfam" id="PF07777">
    <property type="entry name" value="MFMR"/>
    <property type="match status" value="1"/>
</dbReference>
<dbReference type="Proteomes" id="UP001180020">
    <property type="component" value="Unassembled WGS sequence"/>
</dbReference>
<evidence type="ECO:0000256" key="2">
    <source>
        <dbReference type="ARBA" id="ARBA00007163"/>
    </source>
</evidence>
<gene>
    <name evidence="9" type="ORF">QJS10_CPB19g01691</name>
</gene>
<feature type="region of interest" description="Disordered" evidence="7">
    <location>
        <begin position="161"/>
        <end position="233"/>
    </location>
</feature>
<feature type="region of interest" description="Disordered" evidence="7">
    <location>
        <begin position="1"/>
        <end position="30"/>
    </location>
</feature>
<sequence>MGTGEADTPTKSLKSSSTQEQPPPSSPAPVYHEWASFQAYYNSSGSAPVPPPGYFHSSVASSSQGPQYMWSTQMMPPYGTPPPFVTVYPHGGLYPHPSIPAGSHPYPPYAMPTPSGPVEASVAAASSAEVEGKSVECKDGNTVKRSKGSLGSLNMLTGKNNDIGKASGVSGNDASSQSGDSGTEGSSEGSDANSQNGSQPMQCQDQVSLNAENGQNGSSVGGTSSEIANASATPTVLNQTMPLMSVPSGGFPGPATNLNIGMDYWGGTSPSPISTRRNKLPIMPASGAIVPSNRAASRDGVPSEIWDEKELKRQRRKQSNRESARRSRLRKQAECEELAQRVGILNDENASLKDELANLREECEKLASENASLTERLQKTKVEESANGPPNTNSKTDRGH</sequence>
<dbReference type="GO" id="GO:0005634">
    <property type="term" value="C:nucleus"/>
    <property type="evidence" value="ECO:0007669"/>
    <property type="project" value="UniProtKB-SubCell"/>
</dbReference>
<dbReference type="PANTHER" id="PTHR45967:SF38">
    <property type="entry name" value="G-BOX-BINDING FACTOR 2"/>
    <property type="match status" value="1"/>
</dbReference>
<keyword evidence="3" id="KW-0805">Transcription regulation</keyword>
<dbReference type="SMART" id="SM00338">
    <property type="entry name" value="BRLZ"/>
    <property type="match status" value="1"/>
</dbReference>
<feature type="compositionally biased region" description="Polar residues" evidence="7">
    <location>
        <begin position="192"/>
        <end position="233"/>
    </location>
</feature>
<dbReference type="InterPro" id="IPR045314">
    <property type="entry name" value="bZIP_plant_GBF1"/>
</dbReference>
<evidence type="ECO:0000256" key="4">
    <source>
        <dbReference type="ARBA" id="ARBA00023125"/>
    </source>
</evidence>
<organism evidence="9 10">
    <name type="scientific">Acorus calamus</name>
    <name type="common">Sweet flag</name>
    <dbReference type="NCBI Taxonomy" id="4465"/>
    <lineage>
        <taxon>Eukaryota</taxon>
        <taxon>Viridiplantae</taxon>
        <taxon>Streptophyta</taxon>
        <taxon>Embryophyta</taxon>
        <taxon>Tracheophyta</taxon>
        <taxon>Spermatophyta</taxon>
        <taxon>Magnoliopsida</taxon>
        <taxon>Liliopsida</taxon>
        <taxon>Acoraceae</taxon>
        <taxon>Acorus</taxon>
    </lineage>
</organism>
<dbReference type="InterPro" id="IPR012900">
    <property type="entry name" value="MFMR"/>
</dbReference>
<evidence type="ECO:0000256" key="7">
    <source>
        <dbReference type="SAM" id="MobiDB-lite"/>
    </source>
</evidence>
<comment type="similarity">
    <text evidence="2">Belongs to the bZIP family.</text>
</comment>
<dbReference type="Gene3D" id="1.20.5.170">
    <property type="match status" value="1"/>
</dbReference>
<evidence type="ECO:0000313" key="9">
    <source>
        <dbReference type="EMBL" id="KAK1287471.1"/>
    </source>
</evidence>
<dbReference type="PANTHER" id="PTHR45967">
    <property type="entry name" value="G-BOX-BINDING FACTOR 3-RELATED"/>
    <property type="match status" value="1"/>
</dbReference>
<dbReference type="InterPro" id="IPR004827">
    <property type="entry name" value="bZIP"/>
</dbReference>
<dbReference type="PROSITE" id="PS50217">
    <property type="entry name" value="BZIP"/>
    <property type="match status" value="1"/>
</dbReference>
<reference evidence="9" key="1">
    <citation type="journal article" date="2023" name="Nat. Commun.">
        <title>Diploid and tetraploid genomes of Acorus and the evolution of monocots.</title>
        <authorList>
            <person name="Ma L."/>
            <person name="Liu K.W."/>
            <person name="Li Z."/>
            <person name="Hsiao Y.Y."/>
            <person name="Qi Y."/>
            <person name="Fu T."/>
            <person name="Tang G.D."/>
            <person name="Zhang D."/>
            <person name="Sun W.H."/>
            <person name="Liu D.K."/>
            <person name="Li Y."/>
            <person name="Chen G.Z."/>
            <person name="Liu X.D."/>
            <person name="Liao X.Y."/>
            <person name="Jiang Y.T."/>
            <person name="Yu X."/>
            <person name="Hao Y."/>
            <person name="Huang J."/>
            <person name="Zhao X.W."/>
            <person name="Ke S."/>
            <person name="Chen Y.Y."/>
            <person name="Wu W.L."/>
            <person name="Hsu J.L."/>
            <person name="Lin Y.F."/>
            <person name="Huang M.D."/>
            <person name="Li C.Y."/>
            <person name="Huang L."/>
            <person name="Wang Z.W."/>
            <person name="Zhao X."/>
            <person name="Zhong W.Y."/>
            <person name="Peng D.H."/>
            <person name="Ahmad S."/>
            <person name="Lan S."/>
            <person name="Zhang J.S."/>
            <person name="Tsai W.C."/>
            <person name="Van de Peer Y."/>
            <person name="Liu Z.J."/>
        </authorList>
    </citation>
    <scope>NUCLEOTIDE SEQUENCE</scope>
    <source>
        <strain evidence="9">CP</strain>
    </source>
</reference>
<dbReference type="PROSITE" id="PS00036">
    <property type="entry name" value="BZIP_BASIC"/>
    <property type="match status" value="1"/>
</dbReference>
<evidence type="ECO:0000313" key="10">
    <source>
        <dbReference type="Proteomes" id="UP001180020"/>
    </source>
</evidence>
<dbReference type="GO" id="GO:0000976">
    <property type="term" value="F:transcription cis-regulatory region binding"/>
    <property type="evidence" value="ECO:0007669"/>
    <property type="project" value="UniProtKB-ARBA"/>
</dbReference>
<dbReference type="CDD" id="cd14702">
    <property type="entry name" value="bZIP_plant_GBF1"/>
    <property type="match status" value="1"/>
</dbReference>
<dbReference type="FunFam" id="1.20.5.170:FF:000020">
    <property type="entry name" value="BZIP transcription factor"/>
    <property type="match status" value="1"/>
</dbReference>
<dbReference type="InterPro" id="IPR046347">
    <property type="entry name" value="bZIP_sf"/>
</dbReference>
<feature type="domain" description="BZIP" evidence="8">
    <location>
        <begin position="310"/>
        <end position="373"/>
    </location>
</feature>
<keyword evidence="4" id="KW-0238">DNA-binding</keyword>
<evidence type="ECO:0000259" key="8">
    <source>
        <dbReference type="PROSITE" id="PS50217"/>
    </source>
</evidence>
<keyword evidence="5" id="KW-0804">Transcription</keyword>
<evidence type="ECO:0000256" key="1">
    <source>
        <dbReference type="ARBA" id="ARBA00004123"/>
    </source>
</evidence>
<keyword evidence="6" id="KW-0539">Nucleus</keyword>
<dbReference type="InterPro" id="IPR044827">
    <property type="entry name" value="GBF-like"/>
</dbReference>
<protein>
    <recommendedName>
        <fullName evidence="8">BZIP domain-containing protein</fullName>
    </recommendedName>
</protein>
<dbReference type="Pfam" id="PF16596">
    <property type="entry name" value="MFMR_assoc"/>
    <property type="match status" value="1"/>
</dbReference>
<feature type="compositionally biased region" description="Low complexity" evidence="7">
    <location>
        <begin position="175"/>
        <end position="191"/>
    </location>
</feature>
<feature type="region of interest" description="Disordered" evidence="7">
    <location>
        <begin position="137"/>
        <end position="156"/>
    </location>
</feature>
<keyword evidence="10" id="KW-1185">Reference proteome</keyword>
<comment type="subcellular location">
    <subcellularLocation>
        <location evidence="1">Nucleus</location>
    </subcellularLocation>
</comment>
<feature type="region of interest" description="Disordered" evidence="7">
    <location>
        <begin position="284"/>
        <end position="333"/>
    </location>
</feature>
<dbReference type="AlphaFoldDB" id="A0AAV9CF52"/>
<proteinExistence type="inferred from homology"/>
<feature type="region of interest" description="Disordered" evidence="7">
    <location>
        <begin position="370"/>
        <end position="400"/>
    </location>
</feature>
<evidence type="ECO:0000256" key="6">
    <source>
        <dbReference type="ARBA" id="ARBA00023242"/>
    </source>
</evidence>
<dbReference type="Pfam" id="PF00170">
    <property type="entry name" value="bZIP_1"/>
    <property type="match status" value="1"/>
</dbReference>
<comment type="caution">
    <text evidence="9">The sequence shown here is derived from an EMBL/GenBank/DDBJ whole genome shotgun (WGS) entry which is preliminary data.</text>
</comment>
<dbReference type="EMBL" id="JAUJYO010000019">
    <property type="protein sequence ID" value="KAK1287471.1"/>
    <property type="molecule type" value="Genomic_DNA"/>
</dbReference>